<dbReference type="SUPFAM" id="SSF57756">
    <property type="entry name" value="Retrovirus zinc finger-like domains"/>
    <property type="match status" value="1"/>
</dbReference>
<dbReference type="GO" id="GO:0004190">
    <property type="term" value="F:aspartic-type endopeptidase activity"/>
    <property type="evidence" value="ECO:0007669"/>
    <property type="project" value="InterPro"/>
</dbReference>
<dbReference type="InterPro" id="IPR021109">
    <property type="entry name" value="Peptidase_aspartic_dom_sf"/>
</dbReference>
<dbReference type="InterPro" id="IPR012337">
    <property type="entry name" value="RNaseH-like_sf"/>
</dbReference>
<dbReference type="SMART" id="SM00343">
    <property type="entry name" value="ZnF_C2HC"/>
    <property type="match status" value="2"/>
</dbReference>
<dbReference type="GO" id="GO:0015074">
    <property type="term" value="P:DNA integration"/>
    <property type="evidence" value="ECO:0007669"/>
    <property type="project" value="InterPro"/>
</dbReference>
<dbReference type="PROSITE" id="PS50994">
    <property type="entry name" value="INTEGRASE"/>
    <property type="match status" value="1"/>
</dbReference>
<dbReference type="Gene3D" id="3.30.70.270">
    <property type="match status" value="1"/>
</dbReference>
<dbReference type="FunFam" id="1.10.340.70:FF:000003">
    <property type="entry name" value="Protein CBG25708"/>
    <property type="match status" value="1"/>
</dbReference>
<dbReference type="InterPro" id="IPR050951">
    <property type="entry name" value="Retrovirus_Pol_polyprotein"/>
</dbReference>
<evidence type="ECO:0000256" key="1">
    <source>
        <dbReference type="ARBA" id="ARBA00012493"/>
    </source>
</evidence>
<dbReference type="InterPro" id="IPR043128">
    <property type="entry name" value="Rev_trsase/Diguanyl_cyclase"/>
</dbReference>
<feature type="region of interest" description="Disordered" evidence="9">
    <location>
        <begin position="1222"/>
        <end position="1257"/>
    </location>
</feature>
<organism evidence="14 16">
    <name type="scientific">Rotaria magnacalcarata</name>
    <dbReference type="NCBI Taxonomy" id="392030"/>
    <lineage>
        <taxon>Eukaryota</taxon>
        <taxon>Metazoa</taxon>
        <taxon>Spiralia</taxon>
        <taxon>Gnathifera</taxon>
        <taxon>Rotifera</taxon>
        <taxon>Eurotatoria</taxon>
        <taxon>Bdelloidea</taxon>
        <taxon>Philodinida</taxon>
        <taxon>Philodinidae</taxon>
        <taxon>Rotaria</taxon>
    </lineage>
</organism>
<name>A0A816S371_9BILA</name>
<dbReference type="PROSITE" id="PS50175">
    <property type="entry name" value="ASP_PROT_RETROV"/>
    <property type="match status" value="1"/>
</dbReference>
<dbReference type="Gene3D" id="3.10.10.10">
    <property type="entry name" value="HIV Type 1 Reverse Transcriptase, subunit A, domain 1"/>
    <property type="match status" value="1"/>
</dbReference>
<dbReference type="Proteomes" id="UP000663887">
    <property type="component" value="Unassembled WGS sequence"/>
</dbReference>
<dbReference type="GO" id="GO:0003676">
    <property type="term" value="F:nucleic acid binding"/>
    <property type="evidence" value="ECO:0007669"/>
    <property type="project" value="InterPro"/>
</dbReference>
<keyword evidence="7" id="KW-0695">RNA-directed DNA polymerase</keyword>
<accession>A0A816S371</accession>
<dbReference type="Pfam" id="PF17917">
    <property type="entry name" value="RT_RNaseH"/>
    <property type="match status" value="1"/>
</dbReference>
<evidence type="ECO:0000256" key="2">
    <source>
        <dbReference type="ARBA" id="ARBA00022679"/>
    </source>
</evidence>
<keyword evidence="4" id="KW-0540">Nuclease</keyword>
<dbReference type="InterPro" id="IPR001878">
    <property type="entry name" value="Znf_CCHC"/>
</dbReference>
<feature type="domain" description="Peptidase A2" evidence="11">
    <location>
        <begin position="287"/>
        <end position="364"/>
    </location>
</feature>
<dbReference type="CDD" id="cd09274">
    <property type="entry name" value="RNase_HI_RT_Ty3"/>
    <property type="match status" value="1"/>
</dbReference>
<dbReference type="Gene3D" id="1.10.340.70">
    <property type="match status" value="1"/>
</dbReference>
<dbReference type="InterPro" id="IPR001584">
    <property type="entry name" value="Integrase_cat-core"/>
</dbReference>
<dbReference type="EMBL" id="CAJOBF010000133">
    <property type="protein sequence ID" value="CAF3755284.1"/>
    <property type="molecule type" value="Genomic_DNA"/>
</dbReference>
<dbReference type="InterPro" id="IPR041373">
    <property type="entry name" value="RT_RNaseH"/>
</dbReference>
<comment type="caution">
    <text evidence="14">The sequence shown here is derived from an EMBL/GenBank/DDBJ whole genome shotgun (WGS) entry which is preliminary data.</text>
</comment>
<feature type="domain" description="Reverse transcriptase" evidence="12">
    <location>
        <begin position="451"/>
        <end position="629"/>
    </location>
</feature>
<reference evidence="14" key="1">
    <citation type="submission" date="2021-02" db="EMBL/GenBank/DDBJ databases">
        <authorList>
            <person name="Nowell W R."/>
        </authorList>
    </citation>
    <scope>NUCLEOTIDE SEQUENCE</scope>
</reference>
<evidence type="ECO:0000259" key="12">
    <source>
        <dbReference type="PROSITE" id="PS50878"/>
    </source>
</evidence>
<evidence type="ECO:0000256" key="7">
    <source>
        <dbReference type="ARBA" id="ARBA00022918"/>
    </source>
</evidence>
<dbReference type="Gene3D" id="3.10.20.370">
    <property type="match status" value="1"/>
</dbReference>
<feature type="compositionally biased region" description="Low complexity" evidence="9">
    <location>
        <begin position="1234"/>
        <end position="1253"/>
    </location>
</feature>
<dbReference type="SUPFAM" id="SSF56672">
    <property type="entry name" value="DNA/RNA polymerases"/>
    <property type="match status" value="1"/>
</dbReference>
<dbReference type="GO" id="GO:0003964">
    <property type="term" value="F:RNA-directed DNA polymerase activity"/>
    <property type="evidence" value="ECO:0007669"/>
    <property type="project" value="UniProtKB-KW"/>
</dbReference>
<keyword evidence="3" id="KW-0548">Nucleotidyltransferase</keyword>
<dbReference type="EMBL" id="CAJNRG010005734">
    <property type="protein sequence ID" value="CAF2080175.1"/>
    <property type="molecule type" value="Genomic_DNA"/>
</dbReference>
<dbReference type="CDD" id="cd01647">
    <property type="entry name" value="RT_LTR"/>
    <property type="match status" value="1"/>
</dbReference>
<dbReference type="Gene3D" id="4.10.60.10">
    <property type="entry name" value="Zinc finger, CCHC-type"/>
    <property type="match status" value="1"/>
</dbReference>
<dbReference type="InterPro" id="IPR001995">
    <property type="entry name" value="Peptidase_A2_cat"/>
</dbReference>
<dbReference type="InterPro" id="IPR041588">
    <property type="entry name" value="Integrase_H2C2"/>
</dbReference>
<dbReference type="PANTHER" id="PTHR37984">
    <property type="entry name" value="PROTEIN CBG26694"/>
    <property type="match status" value="1"/>
</dbReference>
<dbReference type="Pfam" id="PF00665">
    <property type="entry name" value="rve"/>
    <property type="match status" value="1"/>
</dbReference>
<dbReference type="GO" id="GO:0004519">
    <property type="term" value="F:endonuclease activity"/>
    <property type="evidence" value="ECO:0007669"/>
    <property type="project" value="UniProtKB-KW"/>
</dbReference>
<dbReference type="Pfam" id="PF17921">
    <property type="entry name" value="Integrase_H2C2"/>
    <property type="match status" value="1"/>
</dbReference>
<feature type="region of interest" description="Disordered" evidence="9">
    <location>
        <begin position="1418"/>
        <end position="1438"/>
    </location>
</feature>
<dbReference type="SUPFAM" id="SSF50630">
    <property type="entry name" value="Acid proteases"/>
    <property type="match status" value="1"/>
</dbReference>
<gene>
    <name evidence="15" type="ORF">UXM345_LOCUS2243</name>
    <name evidence="14" type="ORF">XDN619_LOCUS14524</name>
</gene>
<dbReference type="PROSITE" id="PS50878">
    <property type="entry name" value="RT_POL"/>
    <property type="match status" value="1"/>
</dbReference>
<dbReference type="Gene3D" id="2.40.70.10">
    <property type="entry name" value="Acid Proteases"/>
    <property type="match status" value="1"/>
</dbReference>
<dbReference type="FunFam" id="3.10.20.370:FF:000001">
    <property type="entry name" value="Retrovirus-related Pol polyprotein from transposon 17.6-like protein"/>
    <property type="match status" value="1"/>
</dbReference>
<proteinExistence type="predicted"/>
<dbReference type="InterPro" id="IPR000477">
    <property type="entry name" value="RT_dom"/>
</dbReference>
<dbReference type="PROSITE" id="PS50158">
    <property type="entry name" value="ZF_CCHC"/>
    <property type="match status" value="1"/>
</dbReference>
<keyword evidence="8" id="KW-0479">Metal-binding</keyword>
<keyword evidence="5" id="KW-0255">Endonuclease</keyword>
<evidence type="ECO:0000256" key="3">
    <source>
        <dbReference type="ARBA" id="ARBA00022695"/>
    </source>
</evidence>
<dbReference type="InterPro" id="IPR036397">
    <property type="entry name" value="RNaseH_sf"/>
</dbReference>
<dbReference type="Proteomes" id="UP000663842">
    <property type="component" value="Unassembled WGS sequence"/>
</dbReference>
<keyword evidence="8" id="KW-0862">Zinc</keyword>
<evidence type="ECO:0000256" key="5">
    <source>
        <dbReference type="ARBA" id="ARBA00022759"/>
    </source>
</evidence>
<keyword evidence="8" id="KW-0863">Zinc-finger</keyword>
<evidence type="ECO:0000313" key="16">
    <source>
        <dbReference type="Proteomes" id="UP000663887"/>
    </source>
</evidence>
<dbReference type="Pfam" id="PF00078">
    <property type="entry name" value="RVT_1"/>
    <property type="match status" value="1"/>
</dbReference>
<evidence type="ECO:0000259" key="11">
    <source>
        <dbReference type="PROSITE" id="PS50175"/>
    </source>
</evidence>
<dbReference type="PANTHER" id="PTHR37984:SF5">
    <property type="entry name" value="PROTEIN NYNRIN-LIKE"/>
    <property type="match status" value="1"/>
</dbReference>
<dbReference type="GO" id="GO:0008270">
    <property type="term" value="F:zinc ion binding"/>
    <property type="evidence" value="ECO:0007669"/>
    <property type="project" value="UniProtKB-KW"/>
</dbReference>
<evidence type="ECO:0000256" key="6">
    <source>
        <dbReference type="ARBA" id="ARBA00022801"/>
    </source>
</evidence>
<dbReference type="SUPFAM" id="SSF53098">
    <property type="entry name" value="Ribonuclease H-like"/>
    <property type="match status" value="1"/>
</dbReference>
<dbReference type="EC" id="2.7.7.49" evidence="1"/>
<dbReference type="FunFam" id="3.30.420.10:FF:000063">
    <property type="entry name" value="Retrovirus-related Pol polyprotein from transposon 297-like Protein"/>
    <property type="match status" value="1"/>
</dbReference>
<evidence type="ECO:0000313" key="14">
    <source>
        <dbReference type="EMBL" id="CAF2080175.1"/>
    </source>
</evidence>
<evidence type="ECO:0000256" key="4">
    <source>
        <dbReference type="ARBA" id="ARBA00022722"/>
    </source>
</evidence>
<dbReference type="GO" id="GO:0006508">
    <property type="term" value="P:proteolysis"/>
    <property type="evidence" value="ECO:0007669"/>
    <property type="project" value="InterPro"/>
</dbReference>
<sequence length="1459" mass="166471">MPPNRVAPEQNLRSISNRLHEFDPNSYDWDEWEVLFDTYLEVEAINEDSKKRNLLITLLGVQPFKTLLSICKPKKPTECSYTELVEKLRSNYARVTFPSTERIKFFAKRQESSQTLTEFANELRDKSTTCKFPSIFYEEALITAFVGGLRNDHVRKHLMQRNLETFVETINTAKTIESVLIEGSNIKNTSSEDLNLNKINQHRKPPTNRPQRSNCLSCGSTDHFRSECRFRNATCHKCKKEGHIAKVCRSKPISNQSKVNTISSVSQKEIIGTHAIRIPVYVEGVKINFELDTGSPITIVSNHGWELIGKPKLHPVKLIFNSFTGHSICLKGEKMVNVNYNDQSTKLPLVVGNNNQNNILGRNWINALHLNNQTLDEIVSNSSIQSLDVGFKNFKELIICYDDIFKDGLGLCKIKAHLHVKPNATPKFYKPRSLPFAYRDAVENDLNRLITEGVLEPITYSKWAAPIVVVPKLGGKVRICADLSTGVNQALDIDQYPLPKPNDLFVALNGGSLFSKIDFSEAYLQVELDDDSKELLVINTHKGLFRFNRLPFGVASAPSIFQKIMDQMLSGLEGTVCYLDDIIVTGKNEIEHMKNLNKVFERIRDYGFHVNKGKCIFLQNHVEYLGFIVDENGVHTSPSKTKAIINMPKPTNVSQLRSFLGMNNIPWKWDSLCDKTFKNIKQFLISPLALTHYDPSLPLVLAADASNSGVGAVIYHRYSDGTEKAIAHASKTLTPTERNYAQIEKEALAIIYGVQKFDQFLRGRRFTLLTDHKPLITIFGPKKGVPTTSANRLQRWAIRLIGYVYDIEYRSTLNFGHADGLSRLPIGPDKDFDNRDPDLPLRAVQIAKATQNDPILVQVYNYILSGWPLSYTDKLQSYYRIRNELSTSNGCITWGLRTIIPSRFRNHLLNHLLLSHPGMTRMKVYARRYFWWPSIDKDIEELVRKCPNCTENSKQPIKAPLSPWPVPDQPWKRIHLDFMGKFMDLYFLVIVDAYFKWIEVATMHNPSTKATIDVLSSLFARYGLCEIIVSDNGTQFTSTEFSEFCARNGIKHITTSPGHPQSNGQAEKYVDTVKSALKKGLHNGGKISEVLLNFLLCYRTTPHATTNASPAELFLKRQLRSVLDLLRPNTFDPSHAARHRYKKNFDQHTKERYFQRNDKVLVRDFRNSPNKIKWTPGVLVDRHGSRIWTVNVGNNTWRRHENQMKHREWSSDEDVITMESTTTMTTTNDRNECSTGSTSVSTSSSDQSSQVLRHSSRSKKPVKRWKFKSNYVLKENYIILGERRRSVWILLDQHYICTSLHPRLKRFDAEPHETNLAFDLVKRELLARTSISRITTDTVSKAVTTNVSIINDSTAPVNPNNLLACCFDKPRAIASSVTTPVKELNDYRMKKKLNKNEEQAKQELSIRDGESVVIIEDVGNATSSPTSERMKPNDDDDDVLYDIENMHDSREPDNIFLNL</sequence>
<evidence type="ECO:0000256" key="8">
    <source>
        <dbReference type="PROSITE-ProRule" id="PRU00047"/>
    </source>
</evidence>
<protein>
    <recommendedName>
        <fullName evidence="1">RNA-directed DNA polymerase</fullName>
        <ecNumber evidence="1">2.7.7.49</ecNumber>
    </recommendedName>
</protein>
<feature type="domain" description="CCHC-type" evidence="10">
    <location>
        <begin position="235"/>
        <end position="250"/>
    </location>
</feature>
<feature type="domain" description="Integrase catalytic" evidence="13">
    <location>
        <begin position="966"/>
        <end position="1118"/>
    </location>
</feature>
<evidence type="ECO:0000256" key="9">
    <source>
        <dbReference type="SAM" id="MobiDB-lite"/>
    </source>
</evidence>
<keyword evidence="6" id="KW-0378">Hydrolase</keyword>
<keyword evidence="2" id="KW-0808">Transferase</keyword>
<evidence type="ECO:0000313" key="15">
    <source>
        <dbReference type="EMBL" id="CAF3755284.1"/>
    </source>
</evidence>
<dbReference type="Gene3D" id="3.30.420.10">
    <property type="entry name" value="Ribonuclease H-like superfamily/Ribonuclease H"/>
    <property type="match status" value="1"/>
</dbReference>
<evidence type="ECO:0000259" key="13">
    <source>
        <dbReference type="PROSITE" id="PS50994"/>
    </source>
</evidence>
<evidence type="ECO:0000259" key="10">
    <source>
        <dbReference type="PROSITE" id="PS50158"/>
    </source>
</evidence>
<dbReference type="InterPro" id="IPR043502">
    <property type="entry name" value="DNA/RNA_pol_sf"/>
</dbReference>
<dbReference type="InterPro" id="IPR036875">
    <property type="entry name" value="Znf_CCHC_sf"/>
</dbReference>